<organism evidence="2 4">
    <name type="scientific">Gibberella zeae (strain ATCC MYA-4620 / CBS 123657 / FGSC 9075 / NRRL 31084 / PH-1)</name>
    <name type="common">Wheat head blight fungus</name>
    <name type="synonym">Fusarium graminearum</name>
    <dbReference type="NCBI Taxonomy" id="229533"/>
    <lineage>
        <taxon>Eukaryota</taxon>
        <taxon>Fungi</taxon>
        <taxon>Dikarya</taxon>
        <taxon>Ascomycota</taxon>
        <taxon>Pezizomycotina</taxon>
        <taxon>Sordariomycetes</taxon>
        <taxon>Hypocreomycetidae</taxon>
        <taxon>Hypocreales</taxon>
        <taxon>Nectriaceae</taxon>
        <taxon>Fusarium</taxon>
    </lineage>
</organism>
<gene>
    <name evidence="2" type="ORF">FGRAMPH1_01T23839</name>
</gene>
<name>I1S873_GIBZE</name>
<reference evidence="3" key="4">
    <citation type="submission" date="2017-01" db="UniProtKB">
        <authorList>
            <consortium name="EnsemblFungi"/>
        </authorList>
    </citation>
    <scope>IDENTIFICATION</scope>
    <source>
        <strain evidence="3">PH-1 / ATCC MYA-4620 / FGSC 9075 / NRRL 31084</strain>
    </source>
</reference>
<reference evidence="2 4" key="3">
    <citation type="journal article" date="2015" name="BMC Genomics">
        <title>The completed genome sequence of the pathogenic ascomycete fungus Fusarium graminearum.</title>
        <authorList>
            <person name="King R."/>
            <person name="Urban M."/>
            <person name="Hammond-Kosack M.C."/>
            <person name="Hassani-Pak K."/>
            <person name="Hammond-Kosack K.E."/>
        </authorList>
    </citation>
    <scope>NUCLEOTIDE SEQUENCE [LARGE SCALE GENOMIC DNA]</scope>
    <source>
        <strain evidence="4">ATCC MYA-4620 / CBS 123657 / FGSC 9075 / NRRL 31084 / PH-1</strain>
        <strain evidence="2">PH-1</strain>
    </source>
</reference>
<accession>A0A098DXI9</accession>
<sequence>MRLQEAAFALSFVLIPEIDDLSIIMGLSTDTDVPRMITLNWVIVSRGCTSRCFLEAEIVRTDKQLPAWVAEIGMSENYHCSCLPSLVAPQDWKGSEKLSDVGTALSQGHVSDSTSIPQPA</sequence>
<reference evidence="3 4" key="2">
    <citation type="journal article" date="2010" name="Nature">
        <title>Comparative genomics reveals mobile pathogenicity chromosomes in Fusarium.</title>
        <authorList>
            <person name="Ma L.J."/>
            <person name="van der Does H.C."/>
            <person name="Borkovich K.A."/>
            <person name="Coleman J.J."/>
            <person name="Daboussi M.J."/>
            <person name="Di Pietro A."/>
            <person name="Dufresne M."/>
            <person name="Freitag M."/>
            <person name="Grabherr M."/>
            <person name="Henrissat B."/>
            <person name="Houterman P.M."/>
            <person name="Kang S."/>
            <person name="Shim W.B."/>
            <person name="Woloshuk C."/>
            <person name="Xie X."/>
            <person name="Xu J.R."/>
            <person name="Antoniw J."/>
            <person name="Baker S.E."/>
            <person name="Bluhm B.H."/>
            <person name="Breakspear A."/>
            <person name="Brown D.W."/>
            <person name="Butchko R.A."/>
            <person name="Chapman S."/>
            <person name="Coulson R."/>
            <person name="Coutinho P.M."/>
            <person name="Danchin E.G."/>
            <person name="Diener A."/>
            <person name="Gale L.R."/>
            <person name="Gardiner D.M."/>
            <person name="Goff S."/>
            <person name="Hammond-Kosack K.E."/>
            <person name="Hilburn K."/>
            <person name="Hua-Van A."/>
            <person name="Jonkers W."/>
            <person name="Kazan K."/>
            <person name="Kodira C.D."/>
            <person name="Koehrsen M."/>
            <person name="Kumar L."/>
            <person name="Lee Y.H."/>
            <person name="Li L."/>
            <person name="Manners J.M."/>
            <person name="Miranda-Saavedra D."/>
            <person name="Mukherjee M."/>
            <person name="Park G."/>
            <person name="Park J."/>
            <person name="Park S.Y."/>
            <person name="Proctor R.H."/>
            <person name="Regev A."/>
            <person name="Ruiz-Roldan M.C."/>
            <person name="Sain D."/>
            <person name="Sakthikumar S."/>
            <person name="Sykes S."/>
            <person name="Schwartz D.C."/>
            <person name="Turgeon B.G."/>
            <person name="Wapinski I."/>
            <person name="Yoder O."/>
            <person name="Young S."/>
            <person name="Zeng Q."/>
            <person name="Zhou S."/>
            <person name="Galagan J."/>
            <person name="Cuomo C.A."/>
            <person name="Kistler H.C."/>
            <person name="Rep M."/>
        </authorList>
    </citation>
    <scope>GENOME REANNOTATION</scope>
    <source>
        <strain evidence="4">ATCC MYA-4620 / CBS 123657 / FGSC 9075 / NRRL 31084 / PH-1</strain>
        <strain evidence="3">PH-1 / ATCC MYA-4620 / FGSC 9075 / NRRL 31084</strain>
    </source>
</reference>
<evidence type="ECO:0000313" key="4">
    <source>
        <dbReference type="Proteomes" id="UP000070720"/>
    </source>
</evidence>
<dbReference type="OrthoDB" id="10380771at2759"/>
<feature type="compositionally biased region" description="Polar residues" evidence="1">
    <location>
        <begin position="104"/>
        <end position="120"/>
    </location>
</feature>
<feature type="region of interest" description="Disordered" evidence="1">
    <location>
        <begin position="99"/>
        <end position="120"/>
    </location>
</feature>
<dbReference type="RefSeq" id="XP_011326748.1">
    <property type="nucleotide sequence ID" value="XM_011328446.1"/>
</dbReference>
<protein>
    <submittedName>
        <fullName evidence="2">Chromosome 4, complete genome</fullName>
    </submittedName>
</protein>
<evidence type="ECO:0000256" key="1">
    <source>
        <dbReference type="SAM" id="MobiDB-lite"/>
    </source>
</evidence>
<dbReference type="KEGG" id="fgr:FGSG_13051"/>
<proteinExistence type="predicted"/>
<reference evidence="3 4" key="1">
    <citation type="journal article" date="2007" name="Science">
        <title>The Fusarium graminearum genome reveals a link between localized polymorphism and pathogen specialization.</title>
        <authorList>
            <person name="Cuomo C.A."/>
            <person name="Gueldener U."/>
            <person name="Xu J.-R."/>
            <person name="Trail F."/>
            <person name="Turgeon B.G."/>
            <person name="Di Pietro A."/>
            <person name="Walton J.D."/>
            <person name="Ma L.-J."/>
            <person name="Baker S.E."/>
            <person name="Rep M."/>
            <person name="Adam G."/>
            <person name="Antoniw J."/>
            <person name="Baldwin T."/>
            <person name="Calvo S.E."/>
            <person name="Chang Y.-L."/>
            <person name="DeCaprio D."/>
            <person name="Gale L.R."/>
            <person name="Gnerre S."/>
            <person name="Goswami R.S."/>
            <person name="Hammond-Kosack K."/>
            <person name="Harris L.J."/>
            <person name="Hilburn K."/>
            <person name="Kennell J.C."/>
            <person name="Kroken S."/>
            <person name="Magnuson J.K."/>
            <person name="Mannhaupt G."/>
            <person name="Mauceli E.W."/>
            <person name="Mewes H.-W."/>
            <person name="Mitterbauer R."/>
            <person name="Muehlbauer G."/>
            <person name="Muensterkoetter M."/>
            <person name="Nelson D."/>
            <person name="O'Donnell K."/>
            <person name="Ouellet T."/>
            <person name="Qi W."/>
            <person name="Quesneville H."/>
            <person name="Roncero M.I.G."/>
            <person name="Seong K.-Y."/>
            <person name="Tetko I.V."/>
            <person name="Urban M."/>
            <person name="Waalwijk C."/>
            <person name="Ward T.J."/>
            <person name="Yao J."/>
            <person name="Birren B.W."/>
            <person name="Kistler H.C."/>
        </authorList>
    </citation>
    <scope>NUCLEOTIDE SEQUENCE [LARGE SCALE GENOMIC DNA]</scope>
    <source>
        <strain evidence="4">ATCC MYA-4620 / CBS 123657 / FGSC 9075 / NRRL 31084 / PH-1</strain>
        <strain evidence="3">PH-1 / ATCC MYA-4620 / FGSC 9075 / NRRL 31084</strain>
    </source>
</reference>
<dbReference type="InParanoid" id="I1S873"/>
<evidence type="ECO:0000313" key="3">
    <source>
        <dbReference type="EnsemblFungi" id="CEF85583"/>
    </source>
</evidence>
<dbReference type="EMBL" id="HG970335">
    <property type="protein sequence ID" value="CEF85583.1"/>
    <property type="molecule type" value="Genomic_DNA"/>
</dbReference>
<evidence type="ECO:0000313" key="2">
    <source>
        <dbReference type="EMBL" id="CEF85583.1"/>
    </source>
</evidence>
<accession>I1S873</accession>
<dbReference type="AlphaFoldDB" id="I1S873"/>
<dbReference type="VEuPathDB" id="FungiDB:FGRAMPH1_01G23839"/>
<dbReference type="Proteomes" id="UP000070720">
    <property type="component" value="Chromosome 4"/>
</dbReference>
<keyword evidence="4" id="KW-1185">Reference proteome</keyword>
<dbReference type="HOGENOM" id="CLU_2049903_0_0_1"/>
<dbReference type="EnsemblFungi" id="CEF85583">
    <property type="protein sequence ID" value="CEF85583"/>
    <property type="gene ID" value="FGRRES_13051"/>
</dbReference>